<dbReference type="Proteomes" id="UP000605253">
    <property type="component" value="Unassembled WGS sequence"/>
</dbReference>
<dbReference type="PRINTS" id="PR00455">
    <property type="entry name" value="HTHTETR"/>
</dbReference>
<proteinExistence type="predicted"/>
<accession>A0A917CCT8</accession>
<comment type="caution">
    <text evidence="7">The sequence shown here is derived from an EMBL/GenBank/DDBJ whole genome shotgun (WGS) entry which is preliminary data.</text>
</comment>
<dbReference type="PANTHER" id="PTHR47506:SF1">
    <property type="entry name" value="HTH-TYPE TRANSCRIPTIONAL REGULATOR YJDC"/>
    <property type="match status" value="1"/>
</dbReference>
<dbReference type="SUPFAM" id="SSF48498">
    <property type="entry name" value="Tetracyclin repressor-like, C-terminal domain"/>
    <property type="match status" value="1"/>
</dbReference>
<keyword evidence="8" id="KW-1185">Reference proteome</keyword>
<evidence type="ECO:0000256" key="3">
    <source>
        <dbReference type="ARBA" id="ARBA00023125"/>
    </source>
</evidence>
<organism evidence="7 8">
    <name type="scientific">Marinicella pacifica</name>
    <dbReference type="NCBI Taxonomy" id="1171543"/>
    <lineage>
        <taxon>Bacteria</taxon>
        <taxon>Pseudomonadati</taxon>
        <taxon>Pseudomonadota</taxon>
        <taxon>Gammaproteobacteria</taxon>
        <taxon>Lysobacterales</taxon>
        <taxon>Marinicellaceae</taxon>
        <taxon>Marinicella</taxon>
    </lineage>
</organism>
<dbReference type="InterPro" id="IPR023772">
    <property type="entry name" value="DNA-bd_HTH_TetR-type_CS"/>
</dbReference>
<dbReference type="PANTHER" id="PTHR47506">
    <property type="entry name" value="TRANSCRIPTIONAL REGULATORY PROTEIN"/>
    <property type="match status" value="1"/>
</dbReference>
<keyword evidence="2" id="KW-0805">Transcription regulation</keyword>
<protein>
    <submittedName>
        <fullName evidence="7">TetR family transcriptional regulator</fullName>
    </submittedName>
</protein>
<evidence type="ECO:0000256" key="2">
    <source>
        <dbReference type="ARBA" id="ARBA00023015"/>
    </source>
</evidence>
<gene>
    <name evidence="7" type="ORF">GCM10011365_02090</name>
</gene>
<dbReference type="EMBL" id="BMEO01000001">
    <property type="protein sequence ID" value="GGF84686.1"/>
    <property type="molecule type" value="Genomic_DNA"/>
</dbReference>
<dbReference type="Gene3D" id="1.10.357.10">
    <property type="entry name" value="Tetracycline Repressor, domain 2"/>
    <property type="match status" value="1"/>
</dbReference>
<evidence type="ECO:0000313" key="8">
    <source>
        <dbReference type="Proteomes" id="UP000605253"/>
    </source>
</evidence>
<evidence type="ECO:0000256" key="5">
    <source>
        <dbReference type="PROSITE-ProRule" id="PRU00335"/>
    </source>
</evidence>
<evidence type="ECO:0000256" key="1">
    <source>
        <dbReference type="ARBA" id="ARBA00022491"/>
    </source>
</evidence>
<dbReference type="InterPro" id="IPR013572">
    <property type="entry name" value="Tscrpt_reg_MAATS_C"/>
</dbReference>
<dbReference type="GO" id="GO:0003677">
    <property type="term" value="F:DNA binding"/>
    <property type="evidence" value="ECO:0007669"/>
    <property type="project" value="UniProtKB-UniRule"/>
</dbReference>
<sequence length="220" mass="25033">MYVFKAIRSCYNARMRKTKEDTQKTRQDILQAAVENFSDKGFFNTSLNDIAKTAGVTRGAVYWHFDNKAEIFDALHADLHEPFIEHVLADLENDSPHPILQLRDLMTRLLLELAQNPTKQQVMGLFLNCDYSGVLAPFKARHKASKEESLALFQAYFKRAQDKGKLSPDADPEILTLTFHCFLKGLLIEYLNSDIIDLKAHAKPLINQLFEGLKAVHDPA</sequence>
<evidence type="ECO:0000256" key="4">
    <source>
        <dbReference type="ARBA" id="ARBA00023163"/>
    </source>
</evidence>
<dbReference type="Pfam" id="PF00440">
    <property type="entry name" value="TetR_N"/>
    <property type="match status" value="1"/>
</dbReference>
<dbReference type="InterPro" id="IPR036271">
    <property type="entry name" value="Tet_transcr_reg_TetR-rel_C_sf"/>
</dbReference>
<dbReference type="AlphaFoldDB" id="A0A917CCT8"/>
<evidence type="ECO:0000313" key="7">
    <source>
        <dbReference type="EMBL" id="GGF84686.1"/>
    </source>
</evidence>
<feature type="DNA-binding region" description="H-T-H motif" evidence="5">
    <location>
        <begin position="46"/>
        <end position="65"/>
    </location>
</feature>
<reference evidence="7" key="1">
    <citation type="journal article" date="2014" name="Int. J. Syst. Evol. Microbiol.">
        <title>Complete genome sequence of Corynebacterium casei LMG S-19264T (=DSM 44701T), isolated from a smear-ripened cheese.</title>
        <authorList>
            <consortium name="US DOE Joint Genome Institute (JGI-PGF)"/>
            <person name="Walter F."/>
            <person name="Albersmeier A."/>
            <person name="Kalinowski J."/>
            <person name="Ruckert C."/>
        </authorList>
    </citation>
    <scope>NUCLEOTIDE SEQUENCE</scope>
    <source>
        <strain evidence="7">CGMCC 1.12181</strain>
    </source>
</reference>
<dbReference type="SUPFAM" id="SSF46689">
    <property type="entry name" value="Homeodomain-like"/>
    <property type="match status" value="1"/>
</dbReference>
<keyword evidence="3 5" id="KW-0238">DNA-binding</keyword>
<dbReference type="PROSITE" id="PS01081">
    <property type="entry name" value="HTH_TETR_1"/>
    <property type="match status" value="1"/>
</dbReference>
<dbReference type="Pfam" id="PF08361">
    <property type="entry name" value="TetR_C_2"/>
    <property type="match status" value="1"/>
</dbReference>
<name>A0A917CCT8_9GAMM</name>
<dbReference type="InterPro" id="IPR009057">
    <property type="entry name" value="Homeodomain-like_sf"/>
</dbReference>
<reference evidence="7" key="2">
    <citation type="submission" date="2020-09" db="EMBL/GenBank/DDBJ databases">
        <authorList>
            <person name="Sun Q."/>
            <person name="Zhou Y."/>
        </authorList>
    </citation>
    <scope>NUCLEOTIDE SEQUENCE</scope>
    <source>
        <strain evidence="7">CGMCC 1.12181</strain>
    </source>
</reference>
<dbReference type="InterPro" id="IPR001647">
    <property type="entry name" value="HTH_TetR"/>
</dbReference>
<keyword evidence="4" id="KW-0804">Transcription</keyword>
<evidence type="ECO:0000259" key="6">
    <source>
        <dbReference type="PROSITE" id="PS50977"/>
    </source>
</evidence>
<dbReference type="PROSITE" id="PS50977">
    <property type="entry name" value="HTH_TETR_2"/>
    <property type="match status" value="1"/>
</dbReference>
<feature type="domain" description="HTH tetR-type" evidence="6">
    <location>
        <begin position="23"/>
        <end position="83"/>
    </location>
</feature>
<keyword evidence="1" id="KW-0678">Repressor</keyword>